<gene>
    <name evidence="3" type="ORF">BDA96_06G020900</name>
</gene>
<dbReference type="InterPro" id="IPR007321">
    <property type="entry name" value="Transposase_28"/>
</dbReference>
<proteinExistence type="predicted"/>
<evidence type="ECO:0000259" key="2">
    <source>
        <dbReference type="Pfam" id="PF04195"/>
    </source>
</evidence>
<dbReference type="AlphaFoldDB" id="A0A921QRB0"/>
<accession>A0A921QRB0</accession>
<dbReference type="Proteomes" id="UP000807115">
    <property type="component" value="Chromosome 6"/>
</dbReference>
<sequence length="453" mass="49075">MAAGSSESVVELCTLADAELDAATSAKFFRDDDGPGGAISSFSWPEAGRTSSRLFDQSALQALCEKYKVPAEYTPVCLDGRWMACQTPPEDTIFVYADALEAGMRIPLHDFYVEVLGHYGLAPSQLEPDAWRYMAAFLMLSMDADVEPSLPAFRSFFSICTHDGGSVGWHHFRSRPGSCLFNVKVPGSPDPDPEWKSRFFLLRSPSTRPPPWPCAVKWGKPSKAAVRMPVVTGDTDMVMKKLQDSVMLFLSRSRLSLPVAPQQVDLTITPQQNHKLVKVGAGAAGAAAEPPPPPPTTTTQEPTRKRKSYSDTHTLVDSIAEALELAKTAMAELDEQGNELLATRAEVALLKEALAEVRRLADEASTAHVDKVKAECASVVANLKKQHAAAVARLKEEHAADVAGVKDAADKEVRETKKKMVLRLFPKLDVSLLDLEGPKLKGDPAAAGTPKGE</sequence>
<organism evidence="3 4">
    <name type="scientific">Sorghum bicolor</name>
    <name type="common">Sorghum</name>
    <name type="synonym">Sorghum vulgare</name>
    <dbReference type="NCBI Taxonomy" id="4558"/>
    <lineage>
        <taxon>Eukaryota</taxon>
        <taxon>Viridiplantae</taxon>
        <taxon>Streptophyta</taxon>
        <taxon>Embryophyta</taxon>
        <taxon>Tracheophyta</taxon>
        <taxon>Spermatophyta</taxon>
        <taxon>Magnoliopsida</taxon>
        <taxon>Liliopsida</taxon>
        <taxon>Poales</taxon>
        <taxon>Poaceae</taxon>
        <taxon>PACMAD clade</taxon>
        <taxon>Panicoideae</taxon>
        <taxon>Andropogonodae</taxon>
        <taxon>Andropogoneae</taxon>
        <taxon>Sorghinae</taxon>
        <taxon>Sorghum</taxon>
    </lineage>
</organism>
<dbReference type="Pfam" id="PF04195">
    <property type="entry name" value="Transposase_28"/>
    <property type="match status" value="1"/>
</dbReference>
<evidence type="ECO:0000256" key="1">
    <source>
        <dbReference type="SAM" id="MobiDB-lite"/>
    </source>
</evidence>
<reference evidence="3" key="2">
    <citation type="submission" date="2020-10" db="EMBL/GenBank/DDBJ databases">
        <authorList>
            <person name="Cooper E.A."/>
            <person name="Brenton Z.W."/>
            <person name="Flinn B.S."/>
            <person name="Jenkins J."/>
            <person name="Shu S."/>
            <person name="Flowers D."/>
            <person name="Luo F."/>
            <person name="Wang Y."/>
            <person name="Xia P."/>
            <person name="Barry K."/>
            <person name="Daum C."/>
            <person name="Lipzen A."/>
            <person name="Yoshinaga Y."/>
            <person name="Schmutz J."/>
            <person name="Saski C."/>
            <person name="Vermerris W."/>
            <person name="Kresovich S."/>
        </authorList>
    </citation>
    <scope>NUCLEOTIDE SEQUENCE</scope>
</reference>
<protein>
    <recommendedName>
        <fullName evidence="2">Transposase (putative) gypsy type domain-containing protein</fullName>
    </recommendedName>
</protein>
<dbReference type="PANTHER" id="PTHR31099:SF28">
    <property type="entry name" value="F5J5.12"/>
    <property type="match status" value="1"/>
</dbReference>
<feature type="region of interest" description="Disordered" evidence="1">
    <location>
        <begin position="281"/>
        <end position="311"/>
    </location>
</feature>
<feature type="domain" description="Transposase (putative) gypsy type" evidence="2">
    <location>
        <begin position="95"/>
        <end position="160"/>
    </location>
</feature>
<evidence type="ECO:0000313" key="4">
    <source>
        <dbReference type="Proteomes" id="UP000807115"/>
    </source>
</evidence>
<reference evidence="3" key="1">
    <citation type="journal article" date="2019" name="BMC Genomics">
        <title>A new reference genome for Sorghum bicolor reveals high levels of sequence similarity between sweet and grain genotypes: implications for the genetics of sugar metabolism.</title>
        <authorList>
            <person name="Cooper E.A."/>
            <person name="Brenton Z.W."/>
            <person name="Flinn B.S."/>
            <person name="Jenkins J."/>
            <person name="Shu S."/>
            <person name="Flowers D."/>
            <person name="Luo F."/>
            <person name="Wang Y."/>
            <person name="Xia P."/>
            <person name="Barry K."/>
            <person name="Daum C."/>
            <person name="Lipzen A."/>
            <person name="Yoshinaga Y."/>
            <person name="Schmutz J."/>
            <person name="Saski C."/>
            <person name="Vermerris W."/>
            <person name="Kresovich S."/>
        </authorList>
    </citation>
    <scope>NUCLEOTIDE SEQUENCE</scope>
</reference>
<dbReference type="EMBL" id="CM027685">
    <property type="protein sequence ID" value="KAG0525036.1"/>
    <property type="molecule type" value="Genomic_DNA"/>
</dbReference>
<comment type="caution">
    <text evidence="3">The sequence shown here is derived from an EMBL/GenBank/DDBJ whole genome shotgun (WGS) entry which is preliminary data.</text>
</comment>
<evidence type="ECO:0000313" key="3">
    <source>
        <dbReference type="EMBL" id="KAG0525036.1"/>
    </source>
</evidence>
<name>A0A921QRB0_SORBI</name>
<dbReference type="PANTHER" id="PTHR31099">
    <property type="entry name" value="OS06G0165300 PROTEIN"/>
    <property type="match status" value="1"/>
</dbReference>